<gene>
    <name evidence="5" type="ORF">FRZ54_17825</name>
</gene>
<dbReference type="PANTHER" id="PTHR43300">
    <property type="entry name" value="ACETYLTRANSFERASE"/>
    <property type="match status" value="1"/>
</dbReference>
<evidence type="ECO:0000313" key="6">
    <source>
        <dbReference type="Proteomes" id="UP000321479"/>
    </source>
</evidence>
<dbReference type="RefSeq" id="WP_147033082.1">
    <property type="nucleotide sequence ID" value="NZ_CP042436.1"/>
</dbReference>
<dbReference type="InterPro" id="IPR001451">
    <property type="entry name" value="Hexapep"/>
</dbReference>
<dbReference type="SUPFAM" id="SSF51161">
    <property type="entry name" value="Trimeric LpxA-like enzymes"/>
    <property type="match status" value="1"/>
</dbReference>
<evidence type="ECO:0000313" key="5">
    <source>
        <dbReference type="EMBL" id="QEC64354.1"/>
    </source>
</evidence>
<accession>A0A5B8UZ28</accession>
<dbReference type="InterPro" id="IPR011004">
    <property type="entry name" value="Trimer_LpxA-like_sf"/>
</dbReference>
<evidence type="ECO:0000256" key="2">
    <source>
        <dbReference type="ARBA" id="ARBA00022679"/>
    </source>
</evidence>
<organism evidence="5 6">
    <name type="scientific">Mucilaginibacter ginsenosidivorans</name>
    <dbReference type="NCBI Taxonomy" id="398053"/>
    <lineage>
        <taxon>Bacteria</taxon>
        <taxon>Pseudomonadati</taxon>
        <taxon>Bacteroidota</taxon>
        <taxon>Sphingobacteriia</taxon>
        <taxon>Sphingobacteriales</taxon>
        <taxon>Sphingobacteriaceae</taxon>
        <taxon>Mucilaginibacter</taxon>
    </lineage>
</organism>
<dbReference type="Pfam" id="PF00132">
    <property type="entry name" value="Hexapep"/>
    <property type="match status" value="1"/>
</dbReference>
<dbReference type="InterPro" id="IPR018357">
    <property type="entry name" value="Hexapep_transf_CS"/>
</dbReference>
<dbReference type="Proteomes" id="UP000321479">
    <property type="component" value="Chromosome"/>
</dbReference>
<dbReference type="GO" id="GO:0016746">
    <property type="term" value="F:acyltransferase activity"/>
    <property type="evidence" value="ECO:0007669"/>
    <property type="project" value="UniProtKB-KW"/>
</dbReference>
<evidence type="ECO:0000256" key="4">
    <source>
        <dbReference type="ARBA" id="ARBA00023315"/>
    </source>
</evidence>
<dbReference type="AlphaFoldDB" id="A0A5B8UZ28"/>
<evidence type="ECO:0000256" key="3">
    <source>
        <dbReference type="ARBA" id="ARBA00022737"/>
    </source>
</evidence>
<dbReference type="PROSITE" id="PS00101">
    <property type="entry name" value="HEXAPEP_TRANSFERASES"/>
    <property type="match status" value="1"/>
</dbReference>
<dbReference type="EMBL" id="CP042436">
    <property type="protein sequence ID" value="QEC64354.1"/>
    <property type="molecule type" value="Genomic_DNA"/>
</dbReference>
<keyword evidence="4 5" id="KW-0012">Acyltransferase</keyword>
<dbReference type="Gene3D" id="2.160.10.10">
    <property type="entry name" value="Hexapeptide repeat proteins"/>
    <property type="match status" value="1"/>
</dbReference>
<protein>
    <submittedName>
        <fullName evidence="5">Acyltransferase</fullName>
    </submittedName>
</protein>
<keyword evidence="6" id="KW-1185">Reference proteome</keyword>
<dbReference type="OrthoDB" id="9801697at2"/>
<dbReference type="InterPro" id="IPR050179">
    <property type="entry name" value="Trans_hexapeptide_repeat"/>
</dbReference>
<evidence type="ECO:0000256" key="1">
    <source>
        <dbReference type="ARBA" id="ARBA00007274"/>
    </source>
</evidence>
<keyword evidence="3" id="KW-0677">Repeat</keyword>
<dbReference type="KEGG" id="mgin:FRZ54_17825"/>
<proteinExistence type="inferred from homology"/>
<sequence>MLIDYLKKLRDLYLVKVKWSQYKIGKGFHAGARVSLWARDTLIIGDDFYIGRDSLIETDCIIGNHVMLGNKVAMIGRYDHNFQQPGTPIRLASQVRDNDYKWRGLHDVIIVEDDVWIGYGTVIMGGVWIGTGSIIASGSIVTRDVEPYSIYAGSPAVKLKDRFDSVEDLEKHKQLYKLNYQ</sequence>
<comment type="similarity">
    <text evidence="1">Belongs to the transferase hexapeptide repeat family.</text>
</comment>
<keyword evidence="2 5" id="KW-0808">Transferase</keyword>
<dbReference type="PANTHER" id="PTHR43300:SF11">
    <property type="entry name" value="ACETYLTRANSFERASE RV3034C-RELATED"/>
    <property type="match status" value="1"/>
</dbReference>
<reference evidence="5 6" key="1">
    <citation type="journal article" date="2017" name="Curr. Microbiol.">
        <title>Mucilaginibacter ginsenosidivorans sp. nov., Isolated from Soil of Ginseng Field.</title>
        <authorList>
            <person name="Kim M.M."/>
            <person name="Siddiqi M.Z."/>
            <person name="Im W.T."/>
        </authorList>
    </citation>
    <scope>NUCLEOTIDE SEQUENCE [LARGE SCALE GENOMIC DNA]</scope>
    <source>
        <strain evidence="5 6">Gsoil 3017</strain>
    </source>
</reference>
<name>A0A5B8UZ28_9SPHI</name>